<comment type="caution">
    <text evidence="8">The sequence shown here is derived from an EMBL/GenBank/DDBJ whole genome shotgun (WGS) entry which is preliminary data.</text>
</comment>
<dbReference type="GO" id="GO:0005737">
    <property type="term" value="C:cytoplasm"/>
    <property type="evidence" value="ECO:0007669"/>
    <property type="project" value="UniProtKB-ARBA"/>
</dbReference>
<evidence type="ECO:0000313" key="8">
    <source>
        <dbReference type="EMBL" id="PJE76013.1"/>
    </source>
</evidence>
<evidence type="ECO:0000256" key="2">
    <source>
        <dbReference type="ARBA" id="ARBA00022730"/>
    </source>
</evidence>
<evidence type="ECO:0000256" key="3">
    <source>
        <dbReference type="ARBA" id="ARBA00022884"/>
    </source>
</evidence>
<dbReference type="EMBL" id="PFET01000006">
    <property type="protein sequence ID" value="PJE76013.1"/>
    <property type="molecule type" value="Genomic_DNA"/>
</dbReference>
<reference evidence="8 9" key="1">
    <citation type="submission" date="2017-09" db="EMBL/GenBank/DDBJ databases">
        <title>Depth-based differentiation of microbial function through sediment-hosted aquifers and enrichment of novel symbionts in the deep terrestrial subsurface.</title>
        <authorList>
            <person name="Probst A.J."/>
            <person name="Ladd B."/>
            <person name="Jarett J.K."/>
            <person name="Geller-Mcgrath D.E."/>
            <person name="Sieber C.M."/>
            <person name="Emerson J.B."/>
            <person name="Anantharaman K."/>
            <person name="Thomas B.C."/>
            <person name="Malmstrom R."/>
            <person name="Stieglmeier M."/>
            <person name="Klingl A."/>
            <person name="Woyke T."/>
            <person name="Ryan C.M."/>
            <person name="Banfield J.F."/>
        </authorList>
    </citation>
    <scope>NUCLEOTIDE SEQUENCE [LARGE SCALE GENOMIC DNA]</scope>
    <source>
        <strain evidence="8">CG10_big_fil_rev_8_21_14_0_10_48_11</strain>
    </source>
</reference>
<gene>
    <name evidence="7" type="primary">rplR</name>
    <name evidence="8" type="ORF">COV04_01565</name>
</gene>
<comment type="subunit">
    <text evidence="7">Part of the 50S ribosomal subunit; part of the 5S rRNA/L5/L18/L25 subcomplex. Contacts the 5S and 23S rRNAs.</text>
</comment>
<evidence type="ECO:0000256" key="6">
    <source>
        <dbReference type="ARBA" id="ARBA00035197"/>
    </source>
</evidence>
<keyword evidence="3 7" id="KW-0694">RNA-binding</keyword>
<evidence type="ECO:0000256" key="5">
    <source>
        <dbReference type="ARBA" id="ARBA00023274"/>
    </source>
</evidence>
<dbReference type="HAMAP" id="MF_01337_B">
    <property type="entry name" value="Ribosomal_uL18_B"/>
    <property type="match status" value="1"/>
</dbReference>
<keyword evidence="5 7" id="KW-0687">Ribonucleoprotein</keyword>
<protein>
    <recommendedName>
        <fullName evidence="6 7">Large ribosomal subunit protein uL18</fullName>
    </recommendedName>
</protein>
<dbReference type="GO" id="GO:0008097">
    <property type="term" value="F:5S rRNA binding"/>
    <property type="evidence" value="ECO:0007669"/>
    <property type="project" value="TreeGrafter"/>
</dbReference>
<accession>A0A2M8LF02</accession>
<dbReference type="InterPro" id="IPR004389">
    <property type="entry name" value="Ribosomal_uL18_bac-type"/>
</dbReference>
<dbReference type="GO" id="GO:0003735">
    <property type="term" value="F:structural constituent of ribosome"/>
    <property type="evidence" value="ECO:0007669"/>
    <property type="project" value="InterPro"/>
</dbReference>
<comment type="similarity">
    <text evidence="1 7">Belongs to the universal ribosomal protein uL18 family.</text>
</comment>
<dbReference type="Pfam" id="PF00861">
    <property type="entry name" value="Ribosomal_L18p"/>
    <property type="match status" value="1"/>
</dbReference>
<dbReference type="GO" id="GO:1990904">
    <property type="term" value="C:ribonucleoprotein complex"/>
    <property type="evidence" value="ECO:0007669"/>
    <property type="project" value="UniProtKB-KW"/>
</dbReference>
<proteinExistence type="inferred from homology"/>
<dbReference type="SUPFAM" id="SSF53137">
    <property type="entry name" value="Translational machinery components"/>
    <property type="match status" value="1"/>
</dbReference>
<comment type="function">
    <text evidence="7">This is one of the proteins that bind and probably mediate the attachment of the 5S RNA into the large ribosomal subunit, where it forms part of the central protuberance.</text>
</comment>
<dbReference type="PANTHER" id="PTHR12899">
    <property type="entry name" value="39S RIBOSOMAL PROTEIN L18, MITOCHONDRIAL"/>
    <property type="match status" value="1"/>
</dbReference>
<dbReference type="CDD" id="cd00432">
    <property type="entry name" value="Ribosomal_L18_L5e"/>
    <property type="match status" value="1"/>
</dbReference>
<keyword evidence="2 7" id="KW-0699">rRNA-binding</keyword>
<organism evidence="8 9">
    <name type="scientific">Candidatus Uhrbacteria bacterium CG10_big_fil_rev_8_21_14_0_10_48_11</name>
    <dbReference type="NCBI Taxonomy" id="1975037"/>
    <lineage>
        <taxon>Bacteria</taxon>
        <taxon>Candidatus Uhriibacteriota</taxon>
    </lineage>
</organism>
<dbReference type="NCBIfam" id="TIGR00060">
    <property type="entry name" value="L18_bact"/>
    <property type="match status" value="1"/>
</dbReference>
<evidence type="ECO:0000256" key="4">
    <source>
        <dbReference type="ARBA" id="ARBA00022980"/>
    </source>
</evidence>
<evidence type="ECO:0000313" key="9">
    <source>
        <dbReference type="Proteomes" id="UP000231152"/>
    </source>
</evidence>
<evidence type="ECO:0000256" key="1">
    <source>
        <dbReference type="ARBA" id="ARBA00007116"/>
    </source>
</evidence>
<dbReference type="GO" id="GO:0006412">
    <property type="term" value="P:translation"/>
    <property type="evidence" value="ECO:0007669"/>
    <property type="project" value="UniProtKB-UniRule"/>
</dbReference>
<keyword evidence="4 7" id="KW-0689">Ribosomal protein</keyword>
<dbReference type="PANTHER" id="PTHR12899:SF3">
    <property type="entry name" value="LARGE RIBOSOMAL SUBUNIT PROTEIN UL18M"/>
    <property type="match status" value="1"/>
</dbReference>
<sequence length="121" mass="13442">MPKLEKQRKLIDRIRKQRVHRLKAKITGTAERPRLAVYRSLRHVSAQLIDDVAGTTIVSANDRAVDSKVKGTARAAAVGAEVAKLAITKGITVVVFDRRRYRFHGKVKALAEAAREGGLRF</sequence>
<dbReference type="AlphaFoldDB" id="A0A2M8LF02"/>
<dbReference type="InterPro" id="IPR057268">
    <property type="entry name" value="Ribosomal_L18"/>
</dbReference>
<dbReference type="GO" id="GO:0005840">
    <property type="term" value="C:ribosome"/>
    <property type="evidence" value="ECO:0007669"/>
    <property type="project" value="UniProtKB-KW"/>
</dbReference>
<evidence type="ECO:0000256" key="7">
    <source>
        <dbReference type="HAMAP-Rule" id="MF_01337"/>
    </source>
</evidence>
<dbReference type="Proteomes" id="UP000231152">
    <property type="component" value="Unassembled WGS sequence"/>
</dbReference>
<name>A0A2M8LF02_9BACT</name>
<dbReference type="InterPro" id="IPR005484">
    <property type="entry name" value="Ribosomal_uL18_bac/plant/anim"/>
</dbReference>
<dbReference type="Gene3D" id="3.30.420.100">
    <property type="match status" value="1"/>
</dbReference>